<reference evidence="2 3" key="1">
    <citation type="submission" date="2020-07" db="EMBL/GenBank/DDBJ databases">
        <title>Genomic Encyclopedia of Type Strains, Phase IV (KMG-IV): sequencing the most valuable type-strain genomes for metagenomic binning, comparative biology and taxonomic classification.</title>
        <authorList>
            <person name="Goeker M."/>
        </authorList>
    </citation>
    <scope>NUCLEOTIDE SEQUENCE [LARGE SCALE GENOMIC DNA]</scope>
    <source>
        <strain evidence="2 3">DSM 45533</strain>
    </source>
</reference>
<dbReference type="EMBL" id="JACDUR010000005">
    <property type="protein sequence ID" value="MBA2893896.1"/>
    <property type="molecule type" value="Genomic_DNA"/>
</dbReference>
<dbReference type="SUPFAM" id="SSF53383">
    <property type="entry name" value="PLP-dependent transferases"/>
    <property type="match status" value="1"/>
</dbReference>
<gene>
    <name evidence="2" type="ORF">HNR30_005257</name>
</gene>
<dbReference type="GO" id="GO:0047536">
    <property type="term" value="F:2-aminoadipate transaminase activity"/>
    <property type="evidence" value="ECO:0007669"/>
    <property type="project" value="TreeGrafter"/>
</dbReference>
<dbReference type="InterPro" id="IPR015421">
    <property type="entry name" value="PyrdxlP-dep_Trfase_major"/>
</dbReference>
<evidence type="ECO:0000259" key="1">
    <source>
        <dbReference type="Pfam" id="PF00155"/>
    </source>
</evidence>
<dbReference type="Pfam" id="PF00155">
    <property type="entry name" value="Aminotran_1_2"/>
    <property type="match status" value="1"/>
</dbReference>
<dbReference type="PANTHER" id="PTHR42858:SF1">
    <property type="entry name" value="LD15494P"/>
    <property type="match status" value="1"/>
</dbReference>
<dbReference type="GO" id="GO:0030170">
    <property type="term" value="F:pyridoxal phosphate binding"/>
    <property type="evidence" value="ECO:0007669"/>
    <property type="project" value="InterPro"/>
</dbReference>
<evidence type="ECO:0000313" key="2">
    <source>
        <dbReference type="EMBL" id="MBA2893896.1"/>
    </source>
</evidence>
<protein>
    <submittedName>
        <fullName evidence="2">DNA-binding transcriptional MocR family regulator</fullName>
    </submittedName>
</protein>
<dbReference type="InterPro" id="IPR015424">
    <property type="entry name" value="PyrdxlP-dep_Trfase"/>
</dbReference>
<organism evidence="2 3">
    <name type="scientific">Nonomuraea soli</name>
    <dbReference type="NCBI Taxonomy" id="1032476"/>
    <lineage>
        <taxon>Bacteria</taxon>
        <taxon>Bacillati</taxon>
        <taxon>Actinomycetota</taxon>
        <taxon>Actinomycetes</taxon>
        <taxon>Streptosporangiales</taxon>
        <taxon>Streptosporangiaceae</taxon>
        <taxon>Nonomuraea</taxon>
    </lineage>
</organism>
<keyword evidence="2" id="KW-0238">DNA-binding</keyword>
<dbReference type="Proteomes" id="UP000530928">
    <property type="component" value="Unassembled WGS sequence"/>
</dbReference>
<keyword evidence="3" id="KW-1185">Reference proteome</keyword>
<feature type="domain" description="Aminotransferase class I/classII large" evidence="1">
    <location>
        <begin position="6"/>
        <end position="359"/>
    </location>
</feature>
<dbReference type="GO" id="GO:0003677">
    <property type="term" value="F:DNA binding"/>
    <property type="evidence" value="ECO:0007669"/>
    <property type="project" value="UniProtKB-KW"/>
</dbReference>
<dbReference type="Gene3D" id="3.90.1150.10">
    <property type="entry name" value="Aspartate Aminotransferase, domain 1"/>
    <property type="match status" value="1"/>
</dbReference>
<dbReference type="InterPro" id="IPR004839">
    <property type="entry name" value="Aminotransferase_I/II_large"/>
</dbReference>
<accession>A0A7W0CML9</accession>
<comment type="caution">
    <text evidence="2">The sequence shown here is derived from an EMBL/GenBank/DDBJ whole genome shotgun (WGS) entry which is preliminary data.</text>
</comment>
<dbReference type="CDD" id="cd00609">
    <property type="entry name" value="AAT_like"/>
    <property type="match status" value="1"/>
</dbReference>
<dbReference type="AlphaFoldDB" id="A0A7W0CML9"/>
<dbReference type="InterPro" id="IPR015422">
    <property type="entry name" value="PyrdxlP-dep_Trfase_small"/>
</dbReference>
<dbReference type="PANTHER" id="PTHR42858">
    <property type="entry name" value="AMINOTRANSFERASE"/>
    <property type="match status" value="1"/>
</dbReference>
<dbReference type="RefSeq" id="WP_181612646.1">
    <property type="nucleotide sequence ID" value="NZ_BAABAM010000005.1"/>
</dbReference>
<proteinExistence type="predicted"/>
<sequence length="367" mass="40604">MTITRLIDLGKGEPQNSVLPLEYFRKAAEHRLALQDRTAFGYAPEQGWESLRVEMARFLTARSGLDVDPGELLVTSGASHGLDLILSHFTRPGDTIVVEDPTYFFALDIIRDRGVRVLPVPMDDDGLDVDALESLLATEHPRLLYSVPVFNNPMGTTLSPERRRRLVELAERHDFLIVADEVYQLLGDVTPPLRAAGGDRVLSLGSFSKIFAPGVRLGWVHADPRLLTRLLQDGELHSAGGASPVTGAIMESALALGLQDRFLDELSDHYHALRRHMIRALSDTLPPGLRFTPPDGGYYIWLPLPEHLDCAALLPEAEKAGLAYRPGSLFSMNGGSAHCMRLCFVHYDEPTLTEGCRRLAAFLRPRV</sequence>
<name>A0A7W0CML9_9ACTN</name>
<dbReference type="Gene3D" id="3.40.640.10">
    <property type="entry name" value="Type I PLP-dependent aspartate aminotransferase-like (Major domain)"/>
    <property type="match status" value="1"/>
</dbReference>
<evidence type="ECO:0000313" key="3">
    <source>
        <dbReference type="Proteomes" id="UP000530928"/>
    </source>
</evidence>